<proteinExistence type="predicted"/>
<evidence type="ECO:0000259" key="6">
    <source>
        <dbReference type="PROSITE" id="PS51918"/>
    </source>
</evidence>
<dbReference type="AlphaFoldDB" id="A0A2J0KUB6"/>
<dbReference type="InterPro" id="IPR006638">
    <property type="entry name" value="Elp3/MiaA/NifB-like_rSAM"/>
</dbReference>
<dbReference type="InterPro" id="IPR051198">
    <property type="entry name" value="BchE-like"/>
</dbReference>
<comment type="caution">
    <text evidence="7">The sequence shown here is derived from an EMBL/GenBank/DDBJ whole genome shotgun (WGS) entry which is preliminary data.</text>
</comment>
<dbReference type="SMART" id="SM00729">
    <property type="entry name" value="Elp3"/>
    <property type="match status" value="1"/>
</dbReference>
<dbReference type="InterPro" id="IPR007197">
    <property type="entry name" value="rSAM"/>
</dbReference>
<keyword evidence="3" id="KW-0479">Metal-binding</keyword>
<dbReference type="Pfam" id="PF04055">
    <property type="entry name" value="Radical_SAM"/>
    <property type="match status" value="1"/>
</dbReference>
<dbReference type="PANTHER" id="PTHR43409">
    <property type="entry name" value="ANAEROBIC MAGNESIUM-PROTOPORPHYRIN IX MONOMETHYL ESTER CYCLASE-RELATED"/>
    <property type="match status" value="1"/>
</dbReference>
<accession>A0A2J0KUB6</accession>
<dbReference type="CDD" id="cd01335">
    <property type="entry name" value="Radical_SAM"/>
    <property type="match status" value="1"/>
</dbReference>
<evidence type="ECO:0000313" key="7">
    <source>
        <dbReference type="EMBL" id="PIU40924.1"/>
    </source>
</evidence>
<dbReference type="GO" id="GO:0046872">
    <property type="term" value="F:metal ion binding"/>
    <property type="evidence" value="ECO:0007669"/>
    <property type="project" value="UniProtKB-KW"/>
</dbReference>
<sequence length="301" mass="33964">MKILKESFPNTPIILGGIYATLCREHAKLHSGADSVHAGEYLKDDFEKYLPAYDLASNKEILPIYLSKGCPFACSYCASNILTPAFRQRDPVKVFEELMHYKSTFGTTAFVFCDDALLFKPESGIKKLLRIIKASELKFDFYTINGLHAKLIDEELAFLLKETGFKDLRLSLETSDENIQEFTGNKVSNSDIKRAVTLLNEAGFDKSDIAIYILVGSPYLSMEKTKEDILFVDSLNAKAILASYSPIPGTRDYDALVKNGSIEKDMDPLWHNNTIFSEKIMPGAVEKIRSLRRFSSRIRKN</sequence>
<comment type="cofactor">
    <cofactor evidence="1">
        <name>[4Fe-4S] cluster</name>
        <dbReference type="ChEBI" id="CHEBI:49883"/>
    </cofactor>
</comment>
<keyword evidence="2" id="KW-0949">S-adenosyl-L-methionine</keyword>
<gene>
    <name evidence="7" type="ORF">COS99_08465</name>
</gene>
<reference evidence="7 8" key="1">
    <citation type="submission" date="2017-09" db="EMBL/GenBank/DDBJ databases">
        <title>Depth-based differentiation of microbial function through sediment-hosted aquifers and enrichment of novel symbionts in the deep terrestrial subsurface.</title>
        <authorList>
            <person name="Probst A.J."/>
            <person name="Ladd B."/>
            <person name="Jarett J.K."/>
            <person name="Geller-Mcgrath D.E."/>
            <person name="Sieber C.M."/>
            <person name="Emerson J.B."/>
            <person name="Anantharaman K."/>
            <person name="Thomas B.C."/>
            <person name="Malmstrom R."/>
            <person name="Stieglmeier M."/>
            <person name="Klingl A."/>
            <person name="Woyke T."/>
            <person name="Ryan C.M."/>
            <person name="Banfield J.F."/>
        </authorList>
    </citation>
    <scope>NUCLEOTIDE SEQUENCE [LARGE SCALE GENOMIC DNA]</scope>
    <source>
        <strain evidence="7">CG07_land_8_20_14_0_80_42_15</strain>
    </source>
</reference>
<evidence type="ECO:0000256" key="2">
    <source>
        <dbReference type="ARBA" id="ARBA00022691"/>
    </source>
</evidence>
<dbReference type="InterPro" id="IPR023404">
    <property type="entry name" value="rSAM_horseshoe"/>
</dbReference>
<dbReference type="GO" id="GO:0051536">
    <property type="term" value="F:iron-sulfur cluster binding"/>
    <property type="evidence" value="ECO:0007669"/>
    <property type="project" value="UniProtKB-KW"/>
</dbReference>
<dbReference type="InterPro" id="IPR058240">
    <property type="entry name" value="rSAM_sf"/>
</dbReference>
<protein>
    <recommendedName>
        <fullName evidence="6">Radical SAM core domain-containing protein</fullName>
    </recommendedName>
</protein>
<dbReference type="SUPFAM" id="SSF102114">
    <property type="entry name" value="Radical SAM enzymes"/>
    <property type="match status" value="1"/>
</dbReference>
<evidence type="ECO:0000256" key="1">
    <source>
        <dbReference type="ARBA" id="ARBA00001966"/>
    </source>
</evidence>
<dbReference type="Gene3D" id="3.80.30.20">
    <property type="entry name" value="tm_1862 like domain"/>
    <property type="match status" value="1"/>
</dbReference>
<dbReference type="GO" id="GO:0003824">
    <property type="term" value="F:catalytic activity"/>
    <property type="evidence" value="ECO:0007669"/>
    <property type="project" value="InterPro"/>
</dbReference>
<evidence type="ECO:0000256" key="3">
    <source>
        <dbReference type="ARBA" id="ARBA00022723"/>
    </source>
</evidence>
<evidence type="ECO:0000256" key="5">
    <source>
        <dbReference type="ARBA" id="ARBA00023014"/>
    </source>
</evidence>
<dbReference type="EMBL" id="PEWV01000075">
    <property type="protein sequence ID" value="PIU40924.1"/>
    <property type="molecule type" value="Genomic_DNA"/>
</dbReference>
<dbReference type="GO" id="GO:0005829">
    <property type="term" value="C:cytosol"/>
    <property type="evidence" value="ECO:0007669"/>
    <property type="project" value="TreeGrafter"/>
</dbReference>
<dbReference type="PROSITE" id="PS51918">
    <property type="entry name" value="RADICAL_SAM"/>
    <property type="match status" value="1"/>
</dbReference>
<keyword evidence="5" id="KW-0411">Iron-sulfur</keyword>
<name>A0A2J0KUB6_9BACT</name>
<dbReference type="PANTHER" id="PTHR43409:SF15">
    <property type="entry name" value="PUTATIVE-RELATED"/>
    <property type="match status" value="1"/>
</dbReference>
<feature type="domain" description="Radical SAM core" evidence="6">
    <location>
        <begin position="56"/>
        <end position="299"/>
    </location>
</feature>
<evidence type="ECO:0000256" key="4">
    <source>
        <dbReference type="ARBA" id="ARBA00023004"/>
    </source>
</evidence>
<dbReference type="Proteomes" id="UP000230052">
    <property type="component" value="Unassembled WGS sequence"/>
</dbReference>
<dbReference type="SFLD" id="SFLDS00029">
    <property type="entry name" value="Radical_SAM"/>
    <property type="match status" value="1"/>
</dbReference>
<organism evidence="7 8">
    <name type="scientific">Candidatus Aquitaenariimonas noxiae</name>
    <dbReference type="NCBI Taxonomy" id="1974741"/>
    <lineage>
        <taxon>Bacteria</taxon>
        <taxon>Pseudomonadati</taxon>
        <taxon>Candidatus Omnitrophota</taxon>
        <taxon>Candidatus Aquitaenariimonas</taxon>
    </lineage>
</organism>
<keyword evidence="4" id="KW-0408">Iron</keyword>
<dbReference type="SFLD" id="SFLDG01082">
    <property type="entry name" value="B12-binding_domain_containing"/>
    <property type="match status" value="1"/>
</dbReference>
<evidence type="ECO:0000313" key="8">
    <source>
        <dbReference type="Proteomes" id="UP000230052"/>
    </source>
</evidence>